<gene>
    <name evidence="1" type="ORF">OSH02_01780</name>
</gene>
<dbReference type="RefSeq" id="WP_026485057.1">
    <property type="nucleotide sequence ID" value="NZ_JAPKNB010000001.1"/>
</dbReference>
<evidence type="ECO:0000313" key="2">
    <source>
        <dbReference type="Proteomes" id="UP001208074"/>
    </source>
</evidence>
<dbReference type="PIRSF" id="PIRSF018634">
    <property type="entry name" value="UCP018634"/>
    <property type="match status" value="1"/>
</dbReference>
<comment type="caution">
    <text evidence="1">The sequence shown here is derived from an EMBL/GenBank/DDBJ whole genome shotgun (WGS) entry which is preliminary data.</text>
</comment>
<dbReference type="Proteomes" id="UP001208074">
    <property type="component" value="Unassembled WGS sequence"/>
</dbReference>
<reference evidence="1" key="1">
    <citation type="submission" date="2022-11" db="EMBL/GenBank/DDBJ databases">
        <title>Biodiversity and phylogenetic relationships of bacteria.</title>
        <authorList>
            <person name="Machado R.A.R."/>
            <person name="Bhat A."/>
            <person name="Loulou A."/>
            <person name="Kallel S."/>
        </authorList>
    </citation>
    <scope>NUCLEOTIDE SEQUENCE</scope>
    <source>
        <strain evidence="1">DSM 16503</strain>
    </source>
</reference>
<accession>A0AAW5VR44</accession>
<name>A0AAW5VR44_9BURK</name>
<dbReference type="Pfam" id="PF06296">
    <property type="entry name" value="RelE"/>
    <property type="match status" value="1"/>
</dbReference>
<dbReference type="EMBL" id="JAPKNB010000001">
    <property type="protein sequence ID" value="MCX5564081.1"/>
    <property type="molecule type" value="Genomic_DNA"/>
</dbReference>
<organism evidence="1 2">
    <name type="scientific">Alcaligenes phenolicus</name>
    <dbReference type="NCBI Taxonomy" id="232846"/>
    <lineage>
        <taxon>Bacteria</taxon>
        <taxon>Pseudomonadati</taxon>
        <taxon>Pseudomonadota</taxon>
        <taxon>Betaproteobacteria</taxon>
        <taxon>Burkholderiales</taxon>
        <taxon>Alcaligenaceae</taxon>
        <taxon>Alcaligenes</taxon>
    </lineage>
</organism>
<sequence length="129" mass="14288">MRVFKNAWFERFARKQGVADLALLDAITRAERGLVDADLGGGLVKQRVARSGQGKAGGFRTIIFYRTNERAFFVYGFAKSDRANIDADEEAAFKKAAAYVLGLSEAHLAQLISMGQFTEVHDNDKKISK</sequence>
<protein>
    <submittedName>
        <fullName evidence="1">Type II toxin-antitoxin system RelE/ParE family toxin</fullName>
    </submittedName>
</protein>
<proteinExistence type="predicted"/>
<dbReference type="InterPro" id="IPR009387">
    <property type="entry name" value="HigB-2"/>
</dbReference>
<evidence type="ECO:0000313" key="1">
    <source>
        <dbReference type="EMBL" id="MCX5564081.1"/>
    </source>
</evidence>
<dbReference type="AlphaFoldDB" id="A0AAW5VR44"/>